<feature type="compositionally biased region" description="Acidic residues" evidence="3">
    <location>
        <begin position="76"/>
        <end position="90"/>
    </location>
</feature>
<comment type="subcellular location">
    <subcellularLocation>
        <location evidence="1">Secreted</location>
    </subcellularLocation>
</comment>
<feature type="compositionally biased region" description="Gly residues" evidence="3">
    <location>
        <begin position="119"/>
        <end position="134"/>
    </location>
</feature>
<protein>
    <submittedName>
        <fullName evidence="5">Ca2+-binding RTX toxin-like protein</fullName>
    </submittedName>
</protein>
<dbReference type="PROSITE" id="PS00330">
    <property type="entry name" value="HEMOLYSIN_CALCIUM"/>
    <property type="match status" value="1"/>
</dbReference>
<comment type="caution">
    <text evidence="5">The sequence shown here is derived from an EMBL/GenBank/DDBJ whole genome shotgun (WGS) entry which is preliminary data.</text>
</comment>
<evidence type="ECO:0000313" key="5">
    <source>
        <dbReference type="EMBL" id="MBB4744234.1"/>
    </source>
</evidence>
<feature type="compositionally biased region" description="Gly residues" evidence="3">
    <location>
        <begin position="213"/>
        <end position="242"/>
    </location>
</feature>
<dbReference type="Proteomes" id="UP000546162">
    <property type="component" value="Unassembled WGS sequence"/>
</dbReference>
<evidence type="ECO:0000256" key="2">
    <source>
        <dbReference type="ARBA" id="ARBA00022525"/>
    </source>
</evidence>
<feature type="compositionally biased region" description="Gly residues" evidence="3">
    <location>
        <begin position="185"/>
        <end position="196"/>
    </location>
</feature>
<feature type="chain" id="PRO_5030618519" evidence="4">
    <location>
        <begin position="26"/>
        <end position="704"/>
    </location>
</feature>
<dbReference type="Gene3D" id="2.150.10.10">
    <property type="entry name" value="Serralysin-like metalloprotease, C-terminal"/>
    <property type="match status" value="4"/>
</dbReference>
<evidence type="ECO:0000256" key="1">
    <source>
        <dbReference type="ARBA" id="ARBA00004613"/>
    </source>
</evidence>
<dbReference type="InterPro" id="IPR050557">
    <property type="entry name" value="RTX_toxin/Mannuronan_C5-epim"/>
</dbReference>
<proteinExistence type="predicted"/>
<dbReference type="InterPro" id="IPR011049">
    <property type="entry name" value="Serralysin-like_metalloprot_C"/>
</dbReference>
<evidence type="ECO:0000313" key="6">
    <source>
        <dbReference type="Proteomes" id="UP000546162"/>
    </source>
</evidence>
<evidence type="ECO:0000256" key="3">
    <source>
        <dbReference type="SAM" id="MobiDB-lite"/>
    </source>
</evidence>
<dbReference type="InterPro" id="IPR018511">
    <property type="entry name" value="Hemolysin-typ_Ca-bd_CS"/>
</dbReference>
<dbReference type="GO" id="GO:0005509">
    <property type="term" value="F:calcium ion binding"/>
    <property type="evidence" value="ECO:0007669"/>
    <property type="project" value="InterPro"/>
</dbReference>
<dbReference type="RefSeq" id="WP_185044420.1">
    <property type="nucleotide sequence ID" value="NZ_BAABFG010000005.1"/>
</dbReference>
<keyword evidence="4" id="KW-0732">Signal</keyword>
<sequence>MHVTRSALAVVTAVLLTVPAGPASAGGKPLSSTGKACTVVGTVGNDHLFGTHGYDVICGLGGNDVIKGGGGKDVLDGGDGDDDLDGEDGADTVVGGPGNDKVAGGAGNDQVRGDDGGDTVDGGGGADLVDGGAGDDTVSGGSPADEPDPVTAGDRVIGGDGADTADGGPGPDTVQGGAGNDTVTGGAGGDVIAGNGGDDRIDGGEGGDRVDGGDGGDTVDGGSGGDGVNGGGGNDVLTGGAGDDAVRGGAGDDTAAGGDGDDDLDGGLGDDRMDGGAGDDVVEGGPGLNNCVADNNDTSGDRCTDLRAPRLDLTSLRWVTEPAADNAADTVLRLRAKVTDDRSGMTYVQVTFRGPDSGAPALTVGFHAAELVSGELHNGEFEMHGTLPALSATGDWTLSEVYLQDRVHRYSRYTVQAGGAFTLYTTVDGYNVQTGTLALPPLKVTGAADAQAPVADPARAVWATATEIDNSADRTVRLRVPVTDDLSGAAKVTATLDGAGLDAPAVPLNGTQLVAGTATAGTWEISGTVPAYLPAGTWRVSALTLLDRSGRQRSVPAQDLTGIAALTVSGVSDRNRPTVDMSWGEYVGATSADNSAERTVRLRIRAGDDLSGIRSIFVDYRTDGAQSRLDPVAPAGEDGVWEMVGRLPKSTTPGQWRVVGIYMYDRIGRERVYYVQADGSYTTKDGQLSGQSNFPRFTLLPAGA</sequence>
<dbReference type="AlphaFoldDB" id="A0A7W7H5D5"/>
<feature type="compositionally biased region" description="Basic and acidic residues" evidence="3">
    <location>
        <begin position="197"/>
        <end position="212"/>
    </location>
</feature>
<dbReference type="PANTHER" id="PTHR38340">
    <property type="entry name" value="S-LAYER PROTEIN"/>
    <property type="match status" value="1"/>
</dbReference>
<keyword evidence="6" id="KW-1185">Reference proteome</keyword>
<dbReference type="InterPro" id="IPR001343">
    <property type="entry name" value="Hemolysn_Ca-bd"/>
</dbReference>
<dbReference type="Pfam" id="PF00353">
    <property type="entry name" value="HemolysinCabind"/>
    <property type="match status" value="5"/>
</dbReference>
<evidence type="ECO:0000256" key="4">
    <source>
        <dbReference type="SAM" id="SignalP"/>
    </source>
</evidence>
<dbReference type="PANTHER" id="PTHR38340:SF1">
    <property type="entry name" value="S-LAYER PROTEIN"/>
    <property type="match status" value="1"/>
</dbReference>
<name>A0A7W7H5D5_9ACTN</name>
<reference evidence="5 6" key="1">
    <citation type="submission" date="2020-08" db="EMBL/GenBank/DDBJ databases">
        <title>Sequencing the genomes of 1000 actinobacteria strains.</title>
        <authorList>
            <person name="Klenk H.-P."/>
        </authorList>
    </citation>
    <scope>NUCLEOTIDE SEQUENCE [LARGE SCALE GENOMIC DNA]</scope>
    <source>
        <strain evidence="5 6">DSM 45809</strain>
    </source>
</reference>
<dbReference type="GO" id="GO:0005576">
    <property type="term" value="C:extracellular region"/>
    <property type="evidence" value="ECO:0007669"/>
    <property type="project" value="UniProtKB-SubCell"/>
</dbReference>
<dbReference type="PRINTS" id="PR00313">
    <property type="entry name" value="CABNDNGRPT"/>
</dbReference>
<gene>
    <name evidence="5" type="ORF">BJY16_007693</name>
</gene>
<organism evidence="5 6">
    <name type="scientific">Actinoplanes octamycinicus</name>
    <dbReference type="NCBI Taxonomy" id="135948"/>
    <lineage>
        <taxon>Bacteria</taxon>
        <taxon>Bacillati</taxon>
        <taxon>Actinomycetota</taxon>
        <taxon>Actinomycetes</taxon>
        <taxon>Micromonosporales</taxon>
        <taxon>Micromonosporaceae</taxon>
        <taxon>Actinoplanes</taxon>
    </lineage>
</organism>
<dbReference type="SUPFAM" id="SSF51120">
    <property type="entry name" value="beta-Roll"/>
    <property type="match status" value="3"/>
</dbReference>
<feature type="signal peptide" evidence="4">
    <location>
        <begin position="1"/>
        <end position="25"/>
    </location>
</feature>
<dbReference type="EMBL" id="JACHNB010000001">
    <property type="protein sequence ID" value="MBB4744234.1"/>
    <property type="molecule type" value="Genomic_DNA"/>
</dbReference>
<accession>A0A7W7H5D5</accession>
<feature type="region of interest" description="Disordered" evidence="3">
    <location>
        <begin position="72"/>
        <end position="287"/>
    </location>
</feature>
<keyword evidence="2" id="KW-0964">Secreted</keyword>